<evidence type="ECO:0000256" key="1">
    <source>
        <dbReference type="SAM" id="MobiDB-lite"/>
    </source>
</evidence>
<organism evidence="3 4">
    <name type="scientific">Bradyrhizobium canariense</name>
    <dbReference type="NCBI Taxonomy" id="255045"/>
    <lineage>
        <taxon>Bacteria</taxon>
        <taxon>Pseudomonadati</taxon>
        <taxon>Pseudomonadota</taxon>
        <taxon>Alphaproteobacteria</taxon>
        <taxon>Hyphomicrobiales</taxon>
        <taxon>Nitrobacteraceae</taxon>
        <taxon>Bradyrhizobium</taxon>
    </lineage>
</organism>
<feature type="signal peptide" evidence="2">
    <location>
        <begin position="1"/>
        <end position="21"/>
    </location>
</feature>
<dbReference type="EMBL" id="LT629750">
    <property type="protein sequence ID" value="SDT02301.1"/>
    <property type="molecule type" value="Genomic_DNA"/>
</dbReference>
<reference evidence="4" key="1">
    <citation type="submission" date="2016-10" db="EMBL/GenBank/DDBJ databases">
        <authorList>
            <person name="Varghese N."/>
            <person name="Submissions S."/>
        </authorList>
    </citation>
    <scope>NUCLEOTIDE SEQUENCE [LARGE SCALE GENOMIC DNA]</scope>
    <source>
        <strain evidence="4">GAS369</strain>
    </source>
</reference>
<gene>
    <name evidence="3" type="ORF">SAMN05444158_4080</name>
</gene>
<evidence type="ECO:0000256" key="2">
    <source>
        <dbReference type="SAM" id="SignalP"/>
    </source>
</evidence>
<evidence type="ECO:0000313" key="4">
    <source>
        <dbReference type="Proteomes" id="UP000243904"/>
    </source>
</evidence>
<feature type="compositionally biased region" description="Low complexity" evidence="1">
    <location>
        <begin position="90"/>
        <end position="100"/>
    </location>
</feature>
<proteinExistence type="predicted"/>
<protein>
    <submittedName>
        <fullName evidence="3">Uncharacterized protein</fullName>
    </submittedName>
</protein>
<feature type="region of interest" description="Disordered" evidence="1">
    <location>
        <begin position="90"/>
        <end position="141"/>
    </location>
</feature>
<keyword evidence="2" id="KW-0732">Signal</keyword>
<evidence type="ECO:0000313" key="3">
    <source>
        <dbReference type="EMBL" id="SDT02301.1"/>
    </source>
</evidence>
<dbReference type="AlphaFoldDB" id="A0A1H1WZQ2"/>
<name>A0A1H1WZQ2_9BRAD</name>
<sequence>MRIFSIATIVLANGISAATMAATPTISWEIENRFRYFTRASDFQNIADVYNSLKTAQNTKPSTLQLERAAGKPHPGGRMADKLILVGIRSGSGSRQARSSPFLYRHRRPPSRRSLLPLRDRQSSTGSPLSGWTCRSRKIRP</sequence>
<dbReference type="Proteomes" id="UP000243904">
    <property type="component" value="Chromosome I"/>
</dbReference>
<keyword evidence="4" id="KW-1185">Reference proteome</keyword>
<feature type="chain" id="PRO_5009264958" evidence="2">
    <location>
        <begin position="22"/>
        <end position="141"/>
    </location>
</feature>
<accession>A0A1H1WZQ2</accession>